<evidence type="ECO:0000259" key="2">
    <source>
        <dbReference type="PROSITE" id="PS50181"/>
    </source>
</evidence>
<dbReference type="CDD" id="cd09917">
    <property type="entry name" value="F-box_SF"/>
    <property type="match status" value="1"/>
</dbReference>
<comment type="caution">
    <text evidence="3">The sequence shown here is derived from an EMBL/GenBank/DDBJ whole genome shotgun (WGS) entry which is preliminary data.</text>
</comment>
<dbReference type="InterPro" id="IPR036322">
    <property type="entry name" value="WD40_repeat_dom_sf"/>
</dbReference>
<dbReference type="VEuPathDB" id="FungiDB:A1O9_05686"/>
<evidence type="ECO:0000256" key="1">
    <source>
        <dbReference type="SAM" id="MobiDB-lite"/>
    </source>
</evidence>
<dbReference type="GeneID" id="25280609"/>
<dbReference type="InterPro" id="IPR036047">
    <property type="entry name" value="F-box-like_dom_sf"/>
</dbReference>
<dbReference type="STRING" id="1182545.A0A072PD74"/>
<dbReference type="Pfam" id="PF12937">
    <property type="entry name" value="F-box-like"/>
    <property type="match status" value="1"/>
</dbReference>
<feature type="region of interest" description="Disordered" evidence="1">
    <location>
        <begin position="573"/>
        <end position="603"/>
    </location>
</feature>
<name>A0A072PD74_9EURO</name>
<protein>
    <recommendedName>
        <fullName evidence="2">F-box domain-containing protein</fullName>
    </recommendedName>
</protein>
<sequence>MITFRDLPVEVIEQIVGYLPTASSIVNLGLTCHATHTIISQDEYSIFRSFVQRAFPTIATPPIWRDAARCLTSRSRAWDRKAFVARECHPPASPADGLYQQPHTPTVGYHPNIDCYETWHGSSWSARKEVLAWGAIGRLRLRTTKDGVVSWTSSRGDQDHKQAMDILDVRLLLPEQHDNLDGESIVLRRANGEVAKVESSSKPDEITPISRYLVDSATPNCMDVSKNAHPLLAICDPESIQLFPVRSSDEFVKPSDTILAQGTAKTPQRKRVAKFLSDSTLAVASQYLQGRDQAPISIYDISPTGLSSSPLMETVGADQELSGMLGRQNANVIVPLLDNASSTSSRPTQLFLSGWTDGVTRLHDLRLPGNVVASYMDVVDDGQILSLLPIGLERFVAGGSQNGCLKTFDLRMPGARAYSYLSTRPPQVTQGIGTENAANHQEHFRYPTTDIQRDINIFLTPLINYRERRWEPLQRSLRSSRAERYRGSVYSLSSPSPSSATIYAGIANHVIQLDFTSTDDIRSGAVSIPTASSHREGRDSHVMDLSCYERPRRGRESTDPILLRKQMPLMTIENGSERGSGGESQIQRQEQQQHDESGAWKTENGWDERWRLEVYNRRGGSHGRNSNWAT</sequence>
<dbReference type="SUPFAM" id="SSF81383">
    <property type="entry name" value="F-box domain"/>
    <property type="match status" value="1"/>
</dbReference>
<dbReference type="PROSITE" id="PS50181">
    <property type="entry name" value="FBOX"/>
    <property type="match status" value="1"/>
</dbReference>
<dbReference type="RefSeq" id="XP_013260356.1">
    <property type="nucleotide sequence ID" value="XM_013404902.1"/>
</dbReference>
<evidence type="ECO:0000313" key="3">
    <source>
        <dbReference type="EMBL" id="KEF57766.1"/>
    </source>
</evidence>
<evidence type="ECO:0000313" key="4">
    <source>
        <dbReference type="Proteomes" id="UP000027920"/>
    </source>
</evidence>
<dbReference type="HOGENOM" id="CLU_018631_0_0_1"/>
<accession>A0A072PD74</accession>
<dbReference type="AlphaFoldDB" id="A0A072PD74"/>
<dbReference type="InterPro" id="IPR001810">
    <property type="entry name" value="F-box_dom"/>
</dbReference>
<dbReference type="EMBL" id="AMGV01000004">
    <property type="protein sequence ID" value="KEF57766.1"/>
    <property type="molecule type" value="Genomic_DNA"/>
</dbReference>
<proteinExistence type="predicted"/>
<feature type="domain" description="F-box" evidence="2">
    <location>
        <begin position="1"/>
        <end position="50"/>
    </location>
</feature>
<dbReference type="Proteomes" id="UP000027920">
    <property type="component" value="Unassembled WGS sequence"/>
</dbReference>
<dbReference type="SUPFAM" id="SSF50978">
    <property type="entry name" value="WD40 repeat-like"/>
    <property type="match status" value="1"/>
</dbReference>
<gene>
    <name evidence="3" type="ORF">A1O9_05686</name>
</gene>
<feature type="compositionally biased region" description="Basic and acidic residues" evidence="1">
    <location>
        <begin position="591"/>
        <end position="603"/>
    </location>
</feature>
<dbReference type="OrthoDB" id="1259151at2759"/>
<reference evidence="3 4" key="1">
    <citation type="submission" date="2013-03" db="EMBL/GenBank/DDBJ databases">
        <title>The Genome Sequence of Exophiala aquamarina CBS 119918.</title>
        <authorList>
            <consortium name="The Broad Institute Genomics Platform"/>
            <person name="Cuomo C."/>
            <person name="de Hoog S."/>
            <person name="Gorbushina A."/>
            <person name="Walker B."/>
            <person name="Young S.K."/>
            <person name="Zeng Q."/>
            <person name="Gargeya S."/>
            <person name="Fitzgerald M."/>
            <person name="Haas B."/>
            <person name="Abouelleil A."/>
            <person name="Allen A.W."/>
            <person name="Alvarado L."/>
            <person name="Arachchi H.M."/>
            <person name="Berlin A.M."/>
            <person name="Chapman S.B."/>
            <person name="Gainer-Dewar J."/>
            <person name="Goldberg J."/>
            <person name="Griggs A."/>
            <person name="Gujja S."/>
            <person name="Hansen M."/>
            <person name="Howarth C."/>
            <person name="Imamovic A."/>
            <person name="Ireland A."/>
            <person name="Larimer J."/>
            <person name="McCowan C."/>
            <person name="Murphy C."/>
            <person name="Pearson M."/>
            <person name="Poon T.W."/>
            <person name="Priest M."/>
            <person name="Roberts A."/>
            <person name="Saif S."/>
            <person name="Shea T."/>
            <person name="Sisk P."/>
            <person name="Sykes S."/>
            <person name="Wortman J."/>
            <person name="Nusbaum C."/>
            <person name="Birren B."/>
        </authorList>
    </citation>
    <scope>NUCLEOTIDE SEQUENCE [LARGE SCALE GENOMIC DNA]</scope>
    <source>
        <strain evidence="3 4">CBS 119918</strain>
    </source>
</reference>
<organism evidence="3 4">
    <name type="scientific">Exophiala aquamarina CBS 119918</name>
    <dbReference type="NCBI Taxonomy" id="1182545"/>
    <lineage>
        <taxon>Eukaryota</taxon>
        <taxon>Fungi</taxon>
        <taxon>Dikarya</taxon>
        <taxon>Ascomycota</taxon>
        <taxon>Pezizomycotina</taxon>
        <taxon>Eurotiomycetes</taxon>
        <taxon>Chaetothyriomycetidae</taxon>
        <taxon>Chaetothyriales</taxon>
        <taxon>Herpotrichiellaceae</taxon>
        <taxon>Exophiala</taxon>
    </lineage>
</organism>
<keyword evidence="4" id="KW-1185">Reference proteome</keyword>